<comment type="caution">
    <text evidence="6">The sequence shown here is derived from an EMBL/GenBank/DDBJ whole genome shotgun (WGS) entry which is preliminary data.</text>
</comment>
<feature type="domain" description="Recombinase" evidence="5">
    <location>
        <begin position="177"/>
        <end position="298"/>
    </location>
</feature>
<dbReference type="Proteomes" id="UP000551616">
    <property type="component" value="Unassembled WGS sequence"/>
</dbReference>
<dbReference type="InterPro" id="IPR036162">
    <property type="entry name" value="Resolvase-like_N_sf"/>
</dbReference>
<dbReference type="InterPro" id="IPR006119">
    <property type="entry name" value="Resolv_N"/>
</dbReference>
<dbReference type="InterPro" id="IPR038109">
    <property type="entry name" value="DNA_bind_recomb_sf"/>
</dbReference>
<dbReference type="Gene3D" id="3.40.50.1390">
    <property type="entry name" value="Resolvase, N-terminal catalytic domain"/>
    <property type="match status" value="1"/>
</dbReference>
<feature type="region of interest" description="Disordered" evidence="4">
    <location>
        <begin position="1"/>
        <end position="33"/>
    </location>
</feature>
<evidence type="ECO:0000313" key="7">
    <source>
        <dbReference type="Proteomes" id="UP000551616"/>
    </source>
</evidence>
<dbReference type="Pfam" id="PF07508">
    <property type="entry name" value="Recombinase"/>
    <property type="match status" value="1"/>
</dbReference>
<reference evidence="6 7" key="1">
    <citation type="submission" date="2020-05" db="EMBL/GenBank/DDBJ databases">
        <title>Bremerella alba sp. nov., a novel planctomycete isolated from the surface of the macroalga Fucus spiralis.</title>
        <authorList>
            <person name="Godinho O."/>
            <person name="Botelho R."/>
            <person name="Albuquerque L."/>
            <person name="Wiegand S."/>
            <person name="Da Costa M.S."/>
            <person name="Lobo-Da-Cunha A."/>
            <person name="Jogler C."/>
            <person name="Lage O.M."/>
        </authorList>
    </citation>
    <scope>NUCLEOTIDE SEQUENCE [LARGE SCALE GENOMIC DNA]</scope>
    <source>
        <strain evidence="6 7">FF15</strain>
    </source>
</reference>
<dbReference type="PANTHER" id="PTHR30461">
    <property type="entry name" value="DNA-INVERTASE FROM LAMBDOID PROPHAGE"/>
    <property type="match status" value="1"/>
</dbReference>
<proteinExistence type="predicted"/>
<dbReference type="GO" id="GO:0000150">
    <property type="term" value="F:DNA strand exchange activity"/>
    <property type="evidence" value="ECO:0007669"/>
    <property type="project" value="InterPro"/>
</dbReference>
<accession>A0A7V9A938</accession>
<dbReference type="SUPFAM" id="SSF53041">
    <property type="entry name" value="Resolvase-like"/>
    <property type="match status" value="1"/>
</dbReference>
<organism evidence="6 7">
    <name type="scientific">Bremerella alba</name>
    <dbReference type="NCBI Taxonomy" id="980252"/>
    <lineage>
        <taxon>Bacteria</taxon>
        <taxon>Pseudomonadati</taxon>
        <taxon>Planctomycetota</taxon>
        <taxon>Planctomycetia</taxon>
        <taxon>Pirellulales</taxon>
        <taxon>Pirellulaceae</taxon>
        <taxon>Bremerella</taxon>
    </lineage>
</organism>
<evidence type="ECO:0000256" key="1">
    <source>
        <dbReference type="ARBA" id="ARBA00023125"/>
    </source>
</evidence>
<evidence type="ECO:0000256" key="2">
    <source>
        <dbReference type="ARBA" id="ARBA00023172"/>
    </source>
</evidence>
<feature type="coiled-coil region" evidence="3">
    <location>
        <begin position="385"/>
        <end position="460"/>
    </location>
</feature>
<name>A0A7V9A938_9BACT</name>
<evidence type="ECO:0000313" key="6">
    <source>
        <dbReference type="EMBL" id="MBA2116736.1"/>
    </source>
</evidence>
<dbReference type="GO" id="GO:0003677">
    <property type="term" value="F:DNA binding"/>
    <property type="evidence" value="ECO:0007669"/>
    <property type="project" value="UniProtKB-KW"/>
</dbReference>
<dbReference type="InterPro" id="IPR050639">
    <property type="entry name" value="SSR_resolvase"/>
</dbReference>
<gene>
    <name evidence="6" type="ORF">HOV93_39280</name>
</gene>
<dbReference type="AlphaFoldDB" id="A0A7V9A938"/>
<dbReference type="Gene3D" id="3.90.1750.20">
    <property type="entry name" value="Putative Large Serine Recombinase, Chain B, Domain 2"/>
    <property type="match status" value="1"/>
</dbReference>
<keyword evidence="3" id="KW-0175">Coiled coil</keyword>
<dbReference type="InterPro" id="IPR011109">
    <property type="entry name" value="DNA_bind_recombinase_dom"/>
</dbReference>
<dbReference type="Pfam" id="PF00239">
    <property type="entry name" value="Resolvase"/>
    <property type="match status" value="1"/>
</dbReference>
<evidence type="ECO:0000259" key="5">
    <source>
        <dbReference type="PROSITE" id="PS51737"/>
    </source>
</evidence>
<dbReference type="PANTHER" id="PTHR30461:SF2">
    <property type="entry name" value="SERINE RECOMBINASE PINE-RELATED"/>
    <property type="match status" value="1"/>
</dbReference>
<keyword evidence="2" id="KW-0233">DNA recombination</keyword>
<keyword evidence="1" id="KW-0238">DNA-binding</keyword>
<feature type="compositionally biased region" description="Basic and acidic residues" evidence="4">
    <location>
        <begin position="20"/>
        <end position="32"/>
    </location>
</feature>
<dbReference type="PROSITE" id="PS51737">
    <property type="entry name" value="RECOMBINASE_DNA_BIND"/>
    <property type="match status" value="1"/>
</dbReference>
<dbReference type="EMBL" id="JABRWO010000011">
    <property type="protein sequence ID" value="MBA2116736.1"/>
    <property type="molecule type" value="Genomic_DNA"/>
</dbReference>
<dbReference type="RefSeq" id="WP_207398137.1">
    <property type="nucleotide sequence ID" value="NZ_JABRWO010000011.1"/>
</dbReference>
<keyword evidence="7" id="KW-1185">Reference proteome</keyword>
<dbReference type="SMART" id="SM00857">
    <property type="entry name" value="Resolvase"/>
    <property type="match status" value="1"/>
</dbReference>
<protein>
    <recommendedName>
        <fullName evidence="5">Recombinase domain-containing protein</fullName>
    </recommendedName>
</protein>
<evidence type="ECO:0000256" key="3">
    <source>
        <dbReference type="SAM" id="Coils"/>
    </source>
</evidence>
<evidence type="ECO:0000256" key="4">
    <source>
        <dbReference type="SAM" id="MobiDB-lite"/>
    </source>
</evidence>
<dbReference type="CDD" id="cd00338">
    <property type="entry name" value="Ser_Recombinase"/>
    <property type="match status" value="1"/>
</dbReference>
<sequence>MRKKKAYSYLRFSSGPQAKGDSKRRQSERPAEWAEANGYELDNSLVLMDEGVSGWTGANATTGKLKAFIDAVDAGSVKKGSALIVENLDRLTRQQVPVALEMFLSILRRGITIVTLSDAHPEIFHWEKLSEVQLIIAIVILSRAHGESERKSQFGKAKWRSRREEMRKGKTVGNLCPRWLKSKEDRSGFIFVRDKVKTVRKIVKLYLDGLGAHLIAEKLNTDGNAPLGHGRQWDAGQIKHVLSHEALIGRKQPMRLEVVDGKRKKVPDGEPIVDYFPAVVDQETWDRLQYELSIRSVNTQPRKQTIRNLFPGSIISIWDNHIHVWKLHSTQNGITSIYCPRPGKSNKKKRYHLPYTAIERAVLLHLRELDASKLTGRTTSQPNQIDAISGKLVQLEQQLTNTEQGLTKAYSDTLARVAQRLEGEIDELQQQLSTLTSEQQNVTTERIKDLQDLIEQLDNKSGDTLISLRRKLKARMQTLVKRLQITQIDEISNQHKHIVLGIVFRGEPRCRILKLEIKQGQLVSSYMLAEAIVERETGEVTLAMIDKNDPDWCSLDKPEILAYIDDQFQKSREEREVEDSHYFSLE</sequence>